<evidence type="ECO:0000256" key="1">
    <source>
        <dbReference type="SAM" id="MobiDB-lite"/>
    </source>
</evidence>
<organism evidence="3">
    <name type="scientific">marine sediment metagenome</name>
    <dbReference type="NCBI Taxonomy" id="412755"/>
    <lineage>
        <taxon>unclassified sequences</taxon>
        <taxon>metagenomes</taxon>
        <taxon>ecological metagenomes</taxon>
    </lineage>
</organism>
<evidence type="ECO:0000313" key="3">
    <source>
        <dbReference type="EMBL" id="KKL66906.1"/>
    </source>
</evidence>
<proteinExistence type="predicted"/>
<dbReference type="Pfam" id="PF18932">
    <property type="entry name" value="DUF5681"/>
    <property type="match status" value="1"/>
</dbReference>
<comment type="caution">
    <text evidence="3">The sequence shown here is derived from an EMBL/GenBank/DDBJ whole genome shotgun (WGS) entry which is preliminary data.</text>
</comment>
<gene>
    <name evidence="3" type="ORF">LCGC14_2140260</name>
</gene>
<feature type="compositionally biased region" description="Polar residues" evidence="1">
    <location>
        <begin position="1"/>
        <end position="31"/>
    </location>
</feature>
<accession>A0A0F9EKW1</accession>
<feature type="region of interest" description="Disordered" evidence="1">
    <location>
        <begin position="1"/>
        <end position="43"/>
    </location>
</feature>
<protein>
    <recommendedName>
        <fullName evidence="2">DUF5681 domain-containing protein</fullName>
    </recommendedName>
</protein>
<reference evidence="3" key="1">
    <citation type="journal article" date="2015" name="Nature">
        <title>Complex archaea that bridge the gap between prokaryotes and eukaryotes.</title>
        <authorList>
            <person name="Spang A."/>
            <person name="Saw J.H."/>
            <person name="Jorgensen S.L."/>
            <person name="Zaremba-Niedzwiedzka K."/>
            <person name="Martijn J."/>
            <person name="Lind A.E."/>
            <person name="van Eijk R."/>
            <person name="Schleper C."/>
            <person name="Guy L."/>
            <person name="Ettema T.J."/>
        </authorList>
    </citation>
    <scope>NUCLEOTIDE SEQUENCE</scope>
</reference>
<sequence length="110" mass="12046">VTSEQNDLPQEQRPNSGQFTKGNDLQWQPGKSGNLAGRPPNKDSITYQIKQALAKGEGIEAKALAKMAIKEAKAGSYPHFREILDRTDGKVTETHAILGNILIEVVYKEG</sequence>
<dbReference type="EMBL" id="LAZR01027054">
    <property type="protein sequence ID" value="KKL66906.1"/>
    <property type="molecule type" value="Genomic_DNA"/>
</dbReference>
<dbReference type="InterPro" id="IPR043736">
    <property type="entry name" value="DUF5681"/>
</dbReference>
<feature type="domain" description="DUF5681" evidence="2">
    <location>
        <begin position="26"/>
        <end position="90"/>
    </location>
</feature>
<feature type="non-terminal residue" evidence="3">
    <location>
        <position position="1"/>
    </location>
</feature>
<name>A0A0F9EKW1_9ZZZZ</name>
<evidence type="ECO:0000259" key="2">
    <source>
        <dbReference type="Pfam" id="PF18932"/>
    </source>
</evidence>
<dbReference type="AlphaFoldDB" id="A0A0F9EKW1"/>